<feature type="region of interest" description="Disordered" evidence="1">
    <location>
        <begin position="1"/>
        <end position="21"/>
    </location>
</feature>
<evidence type="ECO:0000256" key="1">
    <source>
        <dbReference type="SAM" id="MobiDB-lite"/>
    </source>
</evidence>
<comment type="caution">
    <text evidence="2">The sequence shown here is derived from an EMBL/GenBank/DDBJ whole genome shotgun (WGS) entry which is preliminary data.</text>
</comment>
<organism evidence="2">
    <name type="scientific">Staphylococcus xylosus</name>
    <dbReference type="NCBI Taxonomy" id="1288"/>
    <lineage>
        <taxon>Bacteria</taxon>
        <taxon>Bacillati</taxon>
        <taxon>Bacillota</taxon>
        <taxon>Bacilli</taxon>
        <taxon>Bacillales</taxon>
        <taxon>Staphylococcaceae</taxon>
        <taxon>Staphylococcus</taxon>
    </lineage>
</organism>
<reference evidence="2" key="1">
    <citation type="submission" date="2021-03" db="EMBL/GenBank/DDBJ databases">
        <title>Molecular epidemiology and mechanisms of colistin and carbapenem resistance in Enterobacteriaceae from clinical isolates, the environment and porcine samples in Pretoria, South Africa.</title>
        <authorList>
            <person name="Bogoshi D."/>
            <person name="Mbelle N.M."/>
            <person name="Naidoo V."/>
            <person name="Osei Sekyere J."/>
        </authorList>
    </citation>
    <scope>NUCLEOTIDE SEQUENCE</scope>
    <source>
        <strain evidence="2">ESB009</strain>
    </source>
</reference>
<evidence type="ECO:0000313" key="2">
    <source>
        <dbReference type="EMBL" id="MBO1919835.1"/>
    </source>
</evidence>
<dbReference type="EMBL" id="JAGETT010000010">
    <property type="protein sequence ID" value="MBO1919835.1"/>
    <property type="molecule type" value="Genomic_DNA"/>
</dbReference>
<protein>
    <submittedName>
        <fullName evidence="2">Uncharacterized protein</fullName>
    </submittedName>
</protein>
<proteinExistence type="predicted"/>
<accession>A0A939SJX5</accession>
<dbReference type="AlphaFoldDB" id="A0A939SJX5"/>
<gene>
    <name evidence="2" type="ORF">J4710_02820</name>
</gene>
<name>A0A939SJX5_STAXY</name>
<sequence length="55" mass="6499">MPIEKSELGSKYSHPSLPVMSQPQHKIEEYTHEREPNAFQQRKHALESVTYTFKK</sequence>